<comment type="caution">
    <text evidence="8">The sequence shown here is derived from an EMBL/GenBank/DDBJ whole genome shotgun (WGS) entry which is preliminary data.</text>
</comment>
<dbReference type="InterPro" id="IPR038237">
    <property type="entry name" value="Ribosomal_eS4_central_sf"/>
</dbReference>
<dbReference type="InterPro" id="IPR018199">
    <property type="entry name" value="Ribosomal_eS4_N_CS"/>
</dbReference>
<dbReference type="InterPro" id="IPR041982">
    <property type="entry name" value="Ribosomal_eS4_KOW"/>
</dbReference>
<dbReference type="InterPro" id="IPR036986">
    <property type="entry name" value="S4_RNA-bd_sf"/>
</dbReference>
<dbReference type="InterPro" id="IPR000876">
    <property type="entry name" value="Ribosomal_eS4"/>
</dbReference>
<evidence type="ECO:0000256" key="3">
    <source>
        <dbReference type="ARBA" id="ARBA00022884"/>
    </source>
</evidence>
<dbReference type="Pfam" id="PF00900">
    <property type="entry name" value="Ribosomal_S4e"/>
    <property type="match status" value="1"/>
</dbReference>
<keyword evidence="9" id="KW-1185">Reference proteome</keyword>
<dbReference type="InterPro" id="IPR013845">
    <property type="entry name" value="Ribosomal_eS4_central_region"/>
</dbReference>
<dbReference type="GO" id="GO:0006412">
    <property type="term" value="P:translation"/>
    <property type="evidence" value="ECO:0007669"/>
    <property type="project" value="InterPro"/>
</dbReference>
<dbReference type="EMBL" id="SWLE01000012">
    <property type="protein sequence ID" value="TNM93700.1"/>
    <property type="molecule type" value="Genomic_DNA"/>
</dbReference>
<evidence type="ECO:0000256" key="4">
    <source>
        <dbReference type="ARBA" id="ARBA00022980"/>
    </source>
</evidence>
<organism evidence="8 9">
    <name type="scientific">Takifugu bimaculatus</name>
    <dbReference type="NCBI Taxonomy" id="433685"/>
    <lineage>
        <taxon>Eukaryota</taxon>
        <taxon>Metazoa</taxon>
        <taxon>Chordata</taxon>
        <taxon>Craniata</taxon>
        <taxon>Vertebrata</taxon>
        <taxon>Euteleostomi</taxon>
        <taxon>Actinopterygii</taxon>
        <taxon>Neopterygii</taxon>
        <taxon>Teleostei</taxon>
        <taxon>Neoteleostei</taxon>
        <taxon>Acanthomorphata</taxon>
        <taxon>Eupercaria</taxon>
        <taxon>Tetraodontiformes</taxon>
        <taxon>Tetradontoidea</taxon>
        <taxon>Tetraodontidae</taxon>
        <taxon>Takifugu</taxon>
    </lineage>
</organism>
<reference evidence="8 9" key="1">
    <citation type="submission" date="2019-04" db="EMBL/GenBank/DDBJ databases">
        <title>The sequence and de novo assembly of Takifugu bimaculatus genome using PacBio and Hi-C technologies.</title>
        <authorList>
            <person name="Xu P."/>
            <person name="Liu B."/>
            <person name="Zhou Z."/>
        </authorList>
    </citation>
    <scope>NUCLEOTIDE SEQUENCE [LARGE SCALE GENOMIC DNA]</scope>
    <source>
        <strain evidence="8">TB-2018</strain>
        <tissue evidence="8">Muscle</tissue>
    </source>
</reference>
<feature type="domain" description="RNA-binding S4" evidence="7">
    <location>
        <begin position="159"/>
        <end position="223"/>
    </location>
</feature>
<evidence type="ECO:0000259" key="7">
    <source>
        <dbReference type="SMART" id="SM00363"/>
    </source>
</evidence>
<dbReference type="InterPro" id="IPR014722">
    <property type="entry name" value="Rib_uL2_dom2"/>
</dbReference>
<dbReference type="GO" id="GO:0003735">
    <property type="term" value="F:structural constituent of ribosome"/>
    <property type="evidence" value="ECO:0007669"/>
    <property type="project" value="InterPro"/>
</dbReference>
<evidence type="ECO:0000256" key="5">
    <source>
        <dbReference type="ARBA" id="ARBA00023274"/>
    </source>
</evidence>
<dbReference type="GO" id="GO:0019843">
    <property type="term" value="F:rRNA binding"/>
    <property type="evidence" value="ECO:0007669"/>
    <property type="project" value="UniProtKB-KW"/>
</dbReference>
<dbReference type="PROSITE" id="PS00528">
    <property type="entry name" value="RIBOSOMAL_S4E"/>
    <property type="match status" value="1"/>
</dbReference>
<name>A0A4Z2BQY6_9TELE</name>
<dbReference type="Gene3D" id="2.30.30.30">
    <property type="match status" value="1"/>
</dbReference>
<dbReference type="InterPro" id="IPR002942">
    <property type="entry name" value="S4_RNA-bd"/>
</dbReference>
<keyword evidence="3 6" id="KW-0694">RNA-binding</keyword>
<dbReference type="Pfam" id="PF08071">
    <property type="entry name" value="RS4NT"/>
    <property type="match status" value="1"/>
</dbReference>
<dbReference type="CDD" id="cd00165">
    <property type="entry name" value="S4"/>
    <property type="match status" value="1"/>
</dbReference>
<evidence type="ECO:0000313" key="8">
    <source>
        <dbReference type="EMBL" id="TNM93700.1"/>
    </source>
</evidence>
<gene>
    <name evidence="8" type="ORF">fugu_001876</name>
</gene>
<dbReference type="HAMAP" id="MF_00485">
    <property type="entry name" value="Ribosomal_eS4"/>
    <property type="match status" value="1"/>
</dbReference>
<evidence type="ECO:0000256" key="2">
    <source>
        <dbReference type="ARBA" id="ARBA00022730"/>
    </source>
</evidence>
<dbReference type="PANTHER" id="PTHR11581:SF0">
    <property type="entry name" value="SMALL RIBOSOMAL SUBUNIT PROTEIN ES4"/>
    <property type="match status" value="1"/>
</dbReference>
<evidence type="ECO:0000256" key="1">
    <source>
        <dbReference type="ARBA" id="ARBA00007500"/>
    </source>
</evidence>
<dbReference type="PROSITE" id="PS50889">
    <property type="entry name" value="S4"/>
    <property type="match status" value="1"/>
</dbReference>
<dbReference type="Gene3D" id="2.40.50.740">
    <property type="match status" value="1"/>
</dbReference>
<dbReference type="Pfam" id="PF16121">
    <property type="entry name" value="40S_S4_C"/>
    <property type="match status" value="1"/>
</dbReference>
<evidence type="ECO:0000256" key="6">
    <source>
        <dbReference type="PROSITE-ProRule" id="PRU00182"/>
    </source>
</evidence>
<comment type="similarity">
    <text evidence="1">Belongs to the eukaryotic ribosomal protein eS4 family.</text>
</comment>
<keyword evidence="4" id="KW-0689">Ribosomal protein</keyword>
<dbReference type="PANTHER" id="PTHR11581">
    <property type="entry name" value="30S/40S RIBOSOMAL PROTEIN S4"/>
    <property type="match status" value="1"/>
</dbReference>
<dbReference type="SMART" id="SM00363">
    <property type="entry name" value="S4"/>
    <property type="match status" value="1"/>
</dbReference>
<dbReference type="FunFam" id="3.10.290.10:FF:000051">
    <property type="entry name" value="40S ribosomal protein S4, X isoform"/>
    <property type="match status" value="1"/>
</dbReference>
<evidence type="ECO:0000313" key="9">
    <source>
        <dbReference type="Proteomes" id="UP000516260"/>
    </source>
</evidence>
<proteinExistence type="inferred from homology"/>
<dbReference type="InterPro" id="IPR032277">
    <property type="entry name" value="Ribosomal_eS4_C"/>
</dbReference>
<accession>A0A4Z2BQY6</accession>
<dbReference type="FunFam" id="2.40.50.740:FF:000001">
    <property type="entry name" value="40S ribosomal protein S4"/>
    <property type="match status" value="1"/>
</dbReference>
<dbReference type="Proteomes" id="UP000516260">
    <property type="component" value="Chromosome 2"/>
</dbReference>
<dbReference type="InterPro" id="IPR013843">
    <property type="entry name" value="Ribosomal_eS4_N"/>
</dbReference>
<keyword evidence="5" id="KW-0687">Ribonucleoprotein</keyword>
<protein>
    <recommendedName>
        <fullName evidence="7">RNA-binding S4 domain-containing protein</fullName>
    </recommendedName>
</protein>
<dbReference type="FunFam" id="2.30.30.30:FF:000005">
    <property type="entry name" value="40S ribosomal protein S4"/>
    <property type="match status" value="1"/>
</dbReference>
<dbReference type="Gene3D" id="3.10.290.10">
    <property type="entry name" value="RNA-binding S4 domain"/>
    <property type="match status" value="1"/>
</dbReference>
<dbReference type="CDD" id="cd06087">
    <property type="entry name" value="KOW_RPS4"/>
    <property type="match status" value="1"/>
</dbReference>
<sequence length="380" mass="42217">MARPDRRRRSSISLLPGEEQVFEALLPPEERQHEGTGGAKESLLIVSESGRQTPILLLLLRLATEVGQNCIPQVEGGLVFVAICSTLLSGPPVFLRSWSCLSFHTGSGEVLSPADSNMARGPKKHLKRVAAPKHWMLDKLTGVFAPRPSTGPHKLRECLPLIIFLRNRLKYALTGDEVKKICMQRFIKIDGKVRTDITYPTGFMDVISIDKTGEHFRLIYDVKGRFTVHRITAEEAKYKLCKVKKILIGTKGIPHLVTHDARTIRYPDPLIKVNDTVRIDLDTGKITDFIKFDTSNMCMVTGGANLGRIGVITNRERHPGSFDVVHVKDSTGNSFATRLSNIFVIGKGNKPWVSLPRGKGIRLTIAEERDKRLAAKQASG</sequence>
<keyword evidence="2 6" id="KW-0699">rRNA-binding</keyword>
<dbReference type="GO" id="GO:0022627">
    <property type="term" value="C:cytosolic small ribosomal subunit"/>
    <property type="evidence" value="ECO:0007669"/>
    <property type="project" value="TreeGrafter"/>
</dbReference>
<dbReference type="AlphaFoldDB" id="A0A4Z2BQY6"/>